<keyword evidence="12" id="KW-0479">Metal-binding</keyword>
<dbReference type="InterPro" id="IPR004772">
    <property type="entry name" value="TrkH"/>
</dbReference>
<evidence type="ECO:0000313" key="15">
    <source>
        <dbReference type="Proteomes" id="UP000823757"/>
    </source>
</evidence>
<keyword evidence="4" id="KW-1003">Cell membrane</keyword>
<keyword evidence="9 13" id="KW-1133">Transmembrane helix</keyword>
<feature type="transmembrane region" description="Helical" evidence="13">
    <location>
        <begin position="325"/>
        <end position="344"/>
    </location>
</feature>
<dbReference type="GO" id="GO:0015379">
    <property type="term" value="F:potassium:chloride symporter activity"/>
    <property type="evidence" value="ECO:0007669"/>
    <property type="project" value="InterPro"/>
</dbReference>
<feature type="transmembrane region" description="Helical" evidence="13">
    <location>
        <begin position="12"/>
        <end position="30"/>
    </location>
</feature>
<sequence>MNVKVISRNVGLALLVSALFMFISMLVSLSDGRDSAFGPLAISFIITFIFGAFPFIFVRQSSAISQQDGFLIMMLSWLLSFIFGMLPYVLWGGEFSLVNAWFESVSGYTTTGSTILTDVEALPRSLLFWRSSTHFIGGFGVVVFLLLVLPDASPFRLRLANIELSSLSRIGYRYRSMRIVYIITAVYLGITVVTTVFLMIAGMSFFDAINHAFSIVATGGFSTKNMSLAEFDSVAINVVSMVFMIISSLHFGLIFTVVASHSFKPLFKTPVVRFFLGSIAVLSVALMLVLMIQGDYHDWGKAALESVYQVVSYMTTTGFGMSDNAAWPALAGMILMFAVLLGGCSGSTAGGIKADRIYIALKTLSRQIKYSIHPTAVRQIKIGNHSVSDAEASSVMMYIVLYCLILAAGIFLVLLCGVEPSEAVSGFISSMANAGPGVDSISALGTYAAQPASAKFIYTLGMIFGRVEIYPVIAVIYMMFRRNV</sequence>
<feature type="transmembrane region" description="Helical" evidence="13">
    <location>
        <begin position="127"/>
        <end position="149"/>
    </location>
</feature>
<feature type="transmembrane region" description="Helical" evidence="13">
    <location>
        <begin position="456"/>
        <end position="480"/>
    </location>
</feature>
<dbReference type="GO" id="GO:0005886">
    <property type="term" value="C:plasma membrane"/>
    <property type="evidence" value="ECO:0007669"/>
    <property type="project" value="UniProtKB-SubCell"/>
</dbReference>
<dbReference type="AlphaFoldDB" id="A0A9D9NIB7"/>
<evidence type="ECO:0000256" key="9">
    <source>
        <dbReference type="ARBA" id="ARBA00022989"/>
    </source>
</evidence>
<evidence type="ECO:0000256" key="3">
    <source>
        <dbReference type="ARBA" id="ARBA00022448"/>
    </source>
</evidence>
<gene>
    <name evidence="14" type="ORF">IAB91_02370</name>
</gene>
<feature type="binding site" evidence="12">
    <location>
        <position position="316"/>
    </location>
    <ligand>
        <name>K(+)</name>
        <dbReference type="ChEBI" id="CHEBI:29103"/>
    </ligand>
</feature>
<dbReference type="Pfam" id="PF02386">
    <property type="entry name" value="TrkH"/>
    <property type="match status" value="1"/>
</dbReference>
<dbReference type="Proteomes" id="UP000823757">
    <property type="component" value="Unassembled WGS sequence"/>
</dbReference>
<accession>A0A9D9NIB7</accession>
<evidence type="ECO:0000256" key="4">
    <source>
        <dbReference type="ARBA" id="ARBA00022475"/>
    </source>
</evidence>
<keyword evidence="11 13" id="KW-0472">Membrane</keyword>
<evidence type="ECO:0000256" key="5">
    <source>
        <dbReference type="ARBA" id="ARBA00022519"/>
    </source>
</evidence>
<dbReference type="GO" id="GO:0046872">
    <property type="term" value="F:metal ion binding"/>
    <property type="evidence" value="ECO:0007669"/>
    <property type="project" value="UniProtKB-KW"/>
</dbReference>
<keyword evidence="7 13" id="KW-0812">Transmembrane</keyword>
<reference evidence="14" key="2">
    <citation type="journal article" date="2021" name="PeerJ">
        <title>Extensive microbial diversity within the chicken gut microbiome revealed by metagenomics and culture.</title>
        <authorList>
            <person name="Gilroy R."/>
            <person name="Ravi A."/>
            <person name="Getino M."/>
            <person name="Pursley I."/>
            <person name="Horton D.L."/>
            <person name="Alikhan N.F."/>
            <person name="Baker D."/>
            <person name="Gharbi K."/>
            <person name="Hall N."/>
            <person name="Watson M."/>
            <person name="Adriaenssens E.M."/>
            <person name="Foster-Nyarko E."/>
            <person name="Jarju S."/>
            <person name="Secka A."/>
            <person name="Antonio M."/>
            <person name="Oren A."/>
            <person name="Chaudhuri R.R."/>
            <person name="La Ragione R."/>
            <person name="Hildebrand F."/>
            <person name="Pallen M.J."/>
        </authorList>
    </citation>
    <scope>NUCLEOTIDE SEQUENCE</scope>
    <source>
        <strain evidence="14">B1-13419</strain>
    </source>
</reference>
<evidence type="ECO:0000256" key="8">
    <source>
        <dbReference type="ARBA" id="ARBA00022958"/>
    </source>
</evidence>
<keyword evidence="5" id="KW-0997">Cell inner membrane</keyword>
<proteinExistence type="inferred from homology"/>
<feature type="binding site" evidence="12">
    <location>
        <position position="433"/>
    </location>
    <ligand>
        <name>K(+)</name>
        <dbReference type="ChEBI" id="CHEBI:29103"/>
    </ligand>
</feature>
<evidence type="ECO:0000256" key="11">
    <source>
        <dbReference type="ARBA" id="ARBA00023136"/>
    </source>
</evidence>
<evidence type="ECO:0000256" key="6">
    <source>
        <dbReference type="ARBA" id="ARBA00022538"/>
    </source>
</evidence>
<evidence type="ECO:0000313" key="14">
    <source>
        <dbReference type="EMBL" id="MBO8474123.1"/>
    </source>
</evidence>
<evidence type="ECO:0000256" key="13">
    <source>
        <dbReference type="SAM" id="Phobius"/>
    </source>
</evidence>
<protein>
    <submittedName>
        <fullName evidence="14">TrkH family potassium uptake protein</fullName>
    </submittedName>
</protein>
<feature type="binding site" evidence="12">
    <location>
        <position position="110"/>
    </location>
    <ligand>
        <name>K(+)</name>
        <dbReference type="ChEBI" id="CHEBI:29103"/>
    </ligand>
</feature>
<keyword evidence="6" id="KW-0633">Potassium transport</keyword>
<feature type="transmembrane region" description="Helical" evidence="13">
    <location>
        <begin position="70"/>
        <end position="91"/>
    </location>
</feature>
<dbReference type="PANTHER" id="PTHR32024">
    <property type="entry name" value="TRK SYSTEM POTASSIUM UPTAKE PROTEIN TRKG-RELATED"/>
    <property type="match status" value="1"/>
</dbReference>
<evidence type="ECO:0000256" key="10">
    <source>
        <dbReference type="ARBA" id="ARBA00023065"/>
    </source>
</evidence>
<evidence type="ECO:0000256" key="7">
    <source>
        <dbReference type="ARBA" id="ARBA00022692"/>
    </source>
</evidence>
<evidence type="ECO:0000256" key="2">
    <source>
        <dbReference type="ARBA" id="ARBA00009137"/>
    </source>
</evidence>
<comment type="similarity">
    <text evidence="2">Belongs to the TrkH potassium transport family.</text>
</comment>
<feature type="transmembrane region" description="Helical" evidence="13">
    <location>
        <begin position="36"/>
        <end position="58"/>
    </location>
</feature>
<organism evidence="14 15">
    <name type="scientific">Candidatus Cryptobacteroides faecigallinarum</name>
    <dbReference type="NCBI Taxonomy" id="2840763"/>
    <lineage>
        <taxon>Bacteria</taxon>
        <taxon>Pseudomonadati</taxon>
        <taxon>Bacteroidota</taxon>
        <taxon>Bacteroidia</taxon>
        <taxon>Bacteroidales</taxon>
        <taxon>Candidatus Cryptobacteroides</taxon>
    </lineage>
</organism>
<evidence type="ECO:0000256" key="12">
    <source>
        <dbReference type="PIRSR" id="PIRSR006247-1"/>
    </source>
</evidence>
<feature type="binding site" evidence="12">
    <location>
        <position position="219"/>
    </location>
    <ligand>
        <name>K(+)</name>
        <dbReference type="ChEBI" id="CHEBI:29103"/>
    </ligand>
</feature>
<feature type="transmembrane region" description="Helical" evidence="13">
    <location>
        <begin position="179"/>
        <end position="206"/>
    </location>
</feature>
<comment type="caution">
    <text evidence="14">The sequence shown here is derived from an EMBL/GenBank/DDBJ whole genome shotgun (WGS) entry which is preliminary data.</text>
</comment>
<feature type="binding site" evidence="12">
    <location>
        <position position="111"/>
    </location>
    <ligand>
        <name>K(+)</name>
        <dbReference type="ChEBI" id="CHEBI:29103"/>
    </ligand>
</feature>
<reference evidence="14" key="1">
    <citation type="submission" date="2020-10" db="EMBL/GenBank/DDBJ databases">
        <authorList>
            <person name="Gilroy R."/>
        </authorList>
    </citation>
    <scope>NUCLEOTIDE SEQUENCE</scope>
    <source>
        <strain evidence="14">B1-13419</strain>
    </source>
</reference>
<dbReference type="PIRSF" id="PIRSF006247">
    <property type="entry name" value="TrkH"/>
    <property type="match status" value="1"/>
</dbReference>
<comment type="subcellular location">
    <subcellularLocation>
        <location evidence="1">Cell inner membrane</location>
        <topology evidence="1">Multi-pass membrane protein</topology>
    </subcellularLocation>
</comment>
<keyword evidence="10" id="KW-0406">Ion transport</keyword>
<keyword evidence="3" id="KW-0813">Transport</keyword>
<evidence type="ECO:0000256" key="1">
    <source>
        <dbReference type="ARBA" id="ARBA00004429"/>
    </source>
</evidence>
<feature type="binding site" evidence="12">
    <location>
        <position position="317"/>
    </location>
    <ligand>
        <name>K(+)</name>
        <dbReference type="ChEBI" id="CHEBI:29103"/>
    </ligand>
</feature>
<name>A0A9D9NIB7_9BACT</name>
<dbReference type="InterPro" id="IPR003445">
    <property type="entry name" value="Cat_transpt"/>
</dbReference>
<feature type="transmembrane region" description="Helical" evidence="13">
    <location>
        <begin position="271"/>
        <end position="292"/>
    </location>
</feature>
<feature type="transmembrane region" description="Helical" evidence="13">
    <location>
        <begin position="234"/>
        <end position="259"/>
    </location>
</feature>
<dbReference type="PANTHER" id="PTHR32024:SF2">
    <property type="entry name" value="TRK SYSTEM POTASSIUM UPTAKE PROTEIN TRKG-RELATED"/>
    <property type="match status" value="1"/>
</dbReference>
<keyword evidence="8 12" id="KW-0630">Potassium</keyword>
<dbReference type="EMBL" id="JADIMD010000032">
    <property type="protein sequence ID" value="MBO8474123.1"/>
    <property type="molecule type" value="Genomic_DNA"/>
</dbReference>
<feature type="transmembrane region" description="Helical" evidence="13">
    <location>
        <begin position="395"/>
        <end position="415"/>
    </location>
</feature>